<evidence type="ECO:0000313" key="3">
    <source>
        <dbReference type="Proteomes" id="UP000215616"/>
    </source>
</evidence>
<dbReference type="InterPro" id="IPR058548">
    <property type="entry name" value="MlaB-like_STAS"/>
</dbReference>
<dbReference type="Gene3D" id="3.30.750.24">
    <property type="entry name" value="STAS domain"/>
    <property type="match status" value="1"/>
</dbReference>
<organism evidence="2 3">
    <name type="scientific">Caulobacter vibrioides</name>
    <name type="common">Caulobacter crescentus</name>
    <dbReference type="NCBI Taxonomy" id="155892"/>
    <lineage>
        <taxon>Bacteria</taxon>
        <taxon>Pseudomonadati</taxon>
        <taxon>Pseudomonadota</taxon>
        <taxon>Alphaproteobacteria</taxon>
        <taxon>Caulobacterales</taxon>
        <taxon>Caulobacteraceae</taxon>
        <taxon>Caulobacter</taxon>
    </lineage>
</organism>
<proteinExistence type="predicted"/>
<reference evidence="2 3" key="1">
    <citation type="submission" date="2017-03" db="EMBL/GenBank/DDBJ databases">
        <title>Lifting the veil on microbial sulfur biogeochemistry in mining wastewaters.</title>
        <authorList>
            <person name="Kantor R.S."/>
            <person name="Colenbrander Nelson T."/>
            <person name="Marshall S."/>
            <person name="Bennett D."/>
            <person name="Apte S."/>
            <person name="Camacho D."/>
            <person name="Thomas B.C."/>
            <person name="Warren L.A."/>
            <person name="Banfield J.F."/>
        </authorList>
    </citation>
    <scope>NUCLEOTIDE SEQUENCE [LARGE SCALE GENOMIC DNA]</scope>
    <source>
        <strain evidence="2">32-67-7</strain>
    </source>
</reference>
<dbReference type="SUPFAM" id="SSF52091">
    <property type="entry name" value="SpoIIaa-like"/>
    <property type="match status" value="1"/>
</dbReference>
<feature type="non-terminal residue" evidence="2">
    <location>
        <position position="163"/>
    </location>
</feature>
<evidence type="ECO:0000259" key="1">
    <source>
        <dbReference type="Pfam" id="PF13466"/>
    </source>
</evidence>
<dbReference type="AlphaFoldDB" id="A0A258D0W5"/>
<name>A0A258D0W5_CAUVI</name>
<dbReference type="EMBL" id="NCDQ01000276">
    <property type="protein sequence ID" value="OYX00953.1"/>
    <property type="molecule type" value="Genomic_DNA"/>
</dbReference>
<evidence type="ECO:0000313" key="2">
    <source>
        <dbReference type="EMBL" id="OYX00953.1"/>
    </source>
</evidence>
<feature type="domain" description="MlaB-like STAS" evidence="1">
    <location>
        <begin position="19"/>
        <end position="91"/>
    </location>
</feature>
<protein>
    <submittedName>
        <fullName evidence="2">ABC transporter permease</fullName>
    </submittedName>
</protein>
<sequence>MALPADFTLTETDGGAAAVLTGDWTARGLFDAGPRLAEALEAGGDLRLDLTGVNRCDTAGAYAILRAAGERLDIEKVVARKQVLRLLELVRAATQVEPQREARPVGFYALLERIGRGVFGLFADGYGTLVFLGHLLVALGRSVISPRRIRWAPIIALCERAGL</sequence>
<gene>
    <name evidence="2" type="ORF">B7Z12_15160</name>
</gene>
<dbReference type="Proteomes" id="UP000215616">
    <property type="component" value="Unassembled WGS sequence"/>
</dbReference>
<dbReference type="Pfam" id="PF13466">
    <property type="entry name" value="STAS_2"/>
    <property type="match status" value="1"/>
</dbReference>
<comment type="caution">
    <text evidence="2">The sequence shown here is derived from an EMBL/GenBank/DDBJ whole genome shotgun (WGS) entry which is preliminary data.</text>
</comment>
<dbReference type="InterPro" id="IPR036513">
    <property type="entry name" value="STAS_dom_sf"/>
</dbReference>
<accession>A0A258D0W5</accession>